<dbReference type="InterPro" id="IPR035919">
    <property type="entry name" value="EAL_sf"/>
</dbReference>
<dbReference type="InterPro" id="IPR001633">
    <property type="entry name" value="EAL_dom"/>
</dbReference>
<dbReference type="EMBL" id="JAPFIT010000010">
    <property type="protein sequence ID" value="MDC5738771.1"/>
    <property type="molecule type" value="Genomic_DNA"/>
</dbReference>
<dbReference type="EMBL" id="LUAX01000007">
    <property type="protein sequence ID" value="OAM98372.1"/>
    <property type="molecule type" value="Genomic_DNA"/>
</dbReference>
<evidence type="ECO:0000313" key="5">
    <source>
        <dbReference type="Proteomes" id="UP001150001"/>
    </source>
</evidence>
<dbReference type="Gene3D" id="3.20.20.450">
    <property type="entry name" value="EAL domain"/>
    <property type="match status" value="1"/>
</dbReference>
<dbReference type="PROSITE" id="PS50883">
    <property type="entry name" value="EAL"/>
    <property type="match status" value="1"/>
</dbReference>
<comment type="caution">
    <text evidence="3">The sequence shown here is derived from an EMBL/GenBank/DDBJ whole genome shotgun (WGS) entry which is preliminary data.</text>
</comment>
<dbReference type="GeneID" id="78078595"/>
<dbReference type="RefSeq" id="WP_069669514.1">
    <property type="nucleotide sequence ID" value="NZ_JAPFIM010000018.1"/>
</dbReference>
<dbReference type="GO" id="GO:0071111">
    <property type="term" value="F:cyclic-guanylate-specific phosphodiesterase activity"/>
    <property type="evidence" value="ECO:0007669"/>
    <property type="project" value="InterPro"/>
</dbReference>
<protein>
    <submittedName>
        <fullName evidence="3">Diguanylate phosphodiesterase</fullName>
    </submittedName>
    <submittedName>
        <fullName evidence="2">EAL domain-containing protein</fullName>
    </submittedName>
</protein>
<dbReference type="Proteomes" id="UP001150001">
    <property type="component" value="Unassembled WGS sequence"/>
</dbReference>
<dbReference type="Pfam" id="PF00563">
    <property type="entry name" value="EAL"/>
    <property type="match status" value="1"/>
</dbReference>
<dbReference type="SMART" id="SM00052">
    <property type="entry name" value="EAL"/>
    <property type="match status" value="1"/>
</dbReference>
<dbReference type="Proteomes" id="UP000094761">
    <property type="component" value="Unassembled WGS sequence"/>
</dbReference>
<sequence length="281" mass="32075">MILSTKQQFVDCLSMNEDSQYIGTYKSLTLNSVYQPIFDADDNIIGVEALVRIEDSVKGTIRPDQFFHNQQIDFDDKINVERLSRVIHIRNFARSQYRHLNLFLNVLPSAGEYFALENIDSSLLSQRLKALNLENSQLIMEVVELDASNEDNLKLAMKKLSECDFNIAVDDFGVNASNRHRVERLKPDIVKLDRSLLISYMTGDQFPLLSAVKLAKNLGAKVVVEGIETRQHLDAMRSLEIDLYQGYFLALPEPLPAVYDDETNNFSSLGDPSIVYRQSYR</sequence>
<evidence type="ECO:0000313" key="2">
    <source>
        <dbReference type="EMBL" id="MDC5738771.1"/>
    </source>
</evidence>
<dbReference type="PANTHER" id="PTHR33121">
    <property type="entry name" value="CYCLIC DI-GMP PHOSPHODIESTERASE PDEF"/>
    <property type="match status" value="1"/>
</dbReference>
<accession>A0A178J8A1</accession>
<evidence type="ECO:0000313" key="3">
    <source>
        <dbReference type="EMBL" id="OAM98372.1"/>
    </source>
</evidence>
<dbReference type="SUPFAM" id="SSF141868">
    <property type="entry name" value="EAL domain-like"/>
    <property type="match status" value="1"/>
</dbReference>
<reference evidence="3 4" key="1">
    <citation type="submission" date="2016-03" db="EMBL/GenBank/DDBJ databases">
        <title>Draft genome sequence of the Vibrio tubiashii subs. europaeus.</title>
        <authorList>
            <person name="Spinard E."/>
            <person name="Dubert J."/>
            <person name="Nelson D.R."/>
            <person name="Barja J.L."/>
        </authorList>
    </citation>
    <scope>NUCLEOTIDE SEQUENCE [LARGE SCALE GENOMIC DNA]</scope>
    <source>
        <strain evidence="4">PP-638</strain>
        <strain evidence="3">PP2-638</strain>
    </source>
</reference>
<gene>
    <name evidence="3" type="ORF">AZ468_22950</name>
    <name evidence="2" type="ORF">OPW20_01770</name>
</gene>
<dbReference type="InterPro" id="IPR050706">
    <property type="entry name" value="Cyclic-di-GMP_PDE-like"/>
</dbReference>
<feature type="domain" description="EAL" evidence="1">
    <location>
        <begin position="14"/>
        <end position="266"/>
    </location>
</feature>
<keyword evidence="5" id="KW-1185">Reference proteome</keyword>
<organism evidence="3 4">
    <name type="scientific">Vibrio europaeus</name>
    <dbReference type="NCBI Taxonomy" id="300876"/>
    <lineage>
        <taxon>Bacteria</taxon>
        <taxon>Pseudomonadati</taxon>
        <taxon>Pseudomonadota</taxon>
        <taxon>Gammaproteobacteria</taxon>
        <taxon>Vibrionales</taxon>
        <taxon>Vibrionaceae</taxon>
        <taxon>Vibrio</taxon>
        <taxon>Vibrio oreintalis group</taxon>
    </lineage>
</organism>
<dbReference type="PANTHER" id="PTHR33121:SF76">
    <property type="entry name" value="SIGNALING PROTEIN"/>
    <property type="match status" value="1"/>
</dbReference>
<evidence type="ECO:0000259" key="1">
    <source>
        <dbReference type="PROSITE" id="PS50883"/>
    </source>
</evidence>
<dbReference type="AlphaFoldDB" id="A0A178J8A1"/>
<proteinExistence type="predicted"/>
<evidence type="ECO:0000313" key="4">
    <source>
        <dbReference type="Proteomes" id="UP000094761"/>
    </source>
</evidence>
<dbReference type="CDD" id="cd01948">
    <property type="entry name" value="EAL"/>
    <property type="match status" value="1"/>
</dbReference>
<name>A0A178J8A1_9VIBR</name>
<dbReference type="OrthoDB" id="1673646at2"/>
<reference evidence="2" key="2">
    <citation type="submission" date="2022-11" db="EMBL/GenBank/DDBJ databases">
        <title>Role of the vibriolysin VemA secreted by the emergent pathogen Vibrio europaeus in the colonization of Manila clam mucus.</title>
        <authorList>
            <person name="Martinez C."/>
            <person name="Rodriguez S."/>
            <person name="Vences A."/>
            <person name="Barja J.L."/>
            <person name="Toranzo A.E."/>
            <person name="Dubert J."/>
        </authorList>
    </citation>
    <scope>NUCLEOTIDE SEQUENCE</scope>
    <source>
        <strain evidence="2">3454</strain>
    </source>
</reference>